<feature type="transmembrane region" description="Helical" evidence="3">
    <location>
        <begin position="394"/>
        <end position="412"/>
    </location>
</feature>
<evidence type="ECO:0000256" key="2">
    <source>
        <dbReference type="ARBA" id="ARBA00006727"/>
    </source>
</evidence>
<gene>
    <name evidence="5" type="ORF">PT974_11053</name>
</gene>
<dbReference type="PROSITE" id="PS50850">
    <property type="entry name" value="MFS"/>
    <property type="match status" value="1"/>
</dbReference>
<dbReference type="PANTHER" id="PTHR11360">
    <property type="entry name" value="MONOCARBOXYLATE TRANSPORTER"/>
    <property type="match status" value="1"/>
</dbReference>
<dbReference type="Pfam" id="PF07690">
    <property type="entry name" value="MFS_1"/>
    <property type="match status" value="1"/>
</dbReference>
<reference evidence="5 6" key="1">
    <citation type="submission" date="2024-01" db="EMBL/GenBank/DDBJ databases">
        <title>Complete genome of Cladobotryum mycophilum ATHUM6906.</title>
        <authorList>
            <person name="Christinaki A.C."/>
            <person name="Myridakis A.I."/>
            <person name="Kouvelis V.N."/>
        </authorList>
    </citation>
    <scope>NUCLEOTIDE SEQUENCE [LARGE SCALE GENOMIC DNA]</scope>
    <source>
        <strain evidence="5 6">ATHUM6906</strain>
    </source>
</reference>
<keyword evidence="3" id="KW-1133">Transmembrane helix</keyword>
<dbReference type="InterPro" id="IPR011701">
    <property type="entry name" value="MFS"/>
</dbReference>
<dbReference type="PANTHER" id="PTHR11360:SF305">
    <property type="entry name" value="MAJOR FACILITATOR SUPERFAMILY (MFS) PROFILE DOMAIN-CONTAINING PROTEIN"/>
    <property type="match status" value="1"/>
</dbReference>
<name>A0ABR0SD21_9HYPO</name>
<feature type="transmembrane region" description="Helical" evidence="3">
    <location>
        <begin position="291"/>
        <end position="312"/>
    </location>
</feature>
<dbReference type="InterPro" id="IPR020846">
    <property type="entry name" value="MFS_dom"/>
</dbReference>
<keyword evidence="3" id="KW-0472">Membrane</keyword>
<dbReference type="InterPro" id="IPR050327">
    <property type="entry name" value="Proton-linked_MCT"/>
</dbReference>
<feature type="transmembrane region" description="Helical" evidence="3">
    <location>
        <begin position="225"/>
        <end position="247"/>
    </location>
</feature>
<comment type="similarity">
    <text evidence="2">Belongs to the major facilitator superfamily. Monocarboxylate porter (TC 2.A.1.13) family.</text>
</comment>
<feature type="domain" description="Major facilitator superfamily (MFS) profile" evidence="4">
    <location>
        <begin position="230"/>
        <end position="424"/>
    </location>
</feature>
<keyword evidence="3" id="KW-0812">Transmembrane</keyword>
<evidence type="ECO:0000313" key="6">
    <source>
        <dbReference type="Proteomes" id="UP001338125"/>
    </source>
</evidence>
<organism evidence="5 6">
    <name type="scientific">Cladobotryum mycophilum</name>
    <dbReference type="NCBI Taxonomy" id="491253"/>
    <lineage>
        <taxon>Eukaryota</taxon>
        <taxon>Fungi</taxon>
        <taxon>Dikarya</taxon>
        <taxon>Ascomycota</taxon>
        <taxon>Pezizomycotina</taxon>
        <taxon>Sordariomycetes</taxon>
        <taxon>Hypocreomycetidae</taxon>
        <taxon>Hypocreales</taxon>
        <taxon>Hypocreaceae</taxon>
        <taxon>Cladobotryum</taxon>
    </lineage>
</organism>
<feature type="transmembrane region" description="Helical" evidence="3">
    <location>
        <begin position="136"/>
        <end position="156"/>
    </location>
</feature>
<accession>A0ABR0SD21</accession>
<evidence type="ECO:0000256" key="1">
    <source>
        <dbReference type="ARBA" id="ARBA00004141"/>
    </source>
</evidence>
<sequence length="424" mass="44775">MATSITTAIELTNIASTGPGSTWAPRNVTTNKQQPPIIDDVLEASHVADSTAPDGGYGWVVILSGFILLWWSLGTTYAWGVMQTALVAQGLSNPAVLSFVGSLQAALISALAIVNSRFMRKVISTVPSQYFSAKRGLANGFMFAGSGFGGAAVSFILDALIQKLGTAWAYRIIGLMTLATGVPAAWMIKERAPIARRSAIEWYALDLLASHRCNRRAENIYCRRLFKSLVFNLVFLGSAIGTFPLFVPPFFIPLYAKSLGFSSNVGAGLVAGFSLSSAAGRILSGLASDRIGSLNAVFVSLVFTTITMLAIWPTSTTLGPLIVFVVINGAANGAFFSTMPTAISKVFGSARVAVAMSMVVTGWIGGYLMGAPIAGYLLENFGGVDGGLQAYRPAMFYAGSLAFVSGILILTARFRINKSLLAIV</sequence>
<protein>
    <submittedName>
        <fullName evidence="5">MFS transporter asaE-like protein</fullName>
    </submittedName>
</protein>
<feature type="transmembrane region" description="Helical" evidence="3">
    <location>
        <begin position="168"/>
        <end position="188"/>
    </location>
</feature>
<feature type="transmembrane region" description="Helical" evidence="3">
    <location>
        <begin position="259"/>
        <end position="279"/>
    </location>
</feature>
<dbReference type="EMBL" id="JAVFKD010000015">
    <property type="protein sequence ID" value="KAK5989526.1"/>
    <property type="molecule type" value="Genomic_DNA"/>
</dbReference>
<keyword evidence="6" id="KW-1185">Reference proteome</keyword>
<feature type="transmembrane region" description="Helical" evidence="3">
    <location>
        <begin position="352"/>
        <end position="374"/>
    </location>
</feature>
<evidence type="ECO:0000313" key="5">
    <source>
        <dbReference type="EMBL" id="KAK5989526.1"/>
    </source>
</evidence>
<dbReference type="SUPFAM" id="SSF103473">
    <property type="entry name" value="MFS general substrate transporter"/>
    <property type="match status" value="1"/>
</dbReference>
<evidence type="ECO:0000259" key="4">
    <source>
        <dbReference type="PROSITE" id="PS50850"/>
    </source>
</evidence>
<feature type="transmembrane region" description="Helical" evidence="3">
    <location>
        <begin position="56"/>
        <end position="74"/>
    </location>
</feature>
<feature type="transmembrane region" description="Helical" evidence="3">
    <location>
        <begin position="94"/>
        <end position="115"/>
    </location>
</feature>
<proteinExistence type="inferred from homology"/>
<feature type="transmembrane region" description="Helical" evidence="3">
    <location>
        <begin position="318"/>
        <end position="340"/>
    </location>
</feature>
<comment type="subcellular location">
    <subcellularLocation>
        <location evidence="1">Membrane</location>
        <topology evidence="1">Multi-pass membrane protein</topology>
    </subcellularLocation>
</comment>
<dbReference type="InterPro" id="IPR036259">
    <property type="entry name" value="MFS_trans_sf"/>
</dbReference>
<evidence type="ECO:0000256" key="3">
    <source>
        <dbReference type="SAM" id="Phobius"/>
    </source>
</evidence>
<dbReference type="Proteomes" id="UP001338125">
    <property type="component" value="Unassembled WGS sequence"/>
</dbReference>
<dbReference type="Gene3D" id="1.20.1250.20">
    <property type="entry name" value="MFS general substrate transporter like domains"/>
    <property type="match status" value="1"/>
</dbReference>
<comment type="caution">
    <text evidence="5">The sequence shown here is derived from an EMBL/GenBank/DDBJ whole genome shotgun (WGS) entry which is preliminary data.</text>
</comment>